<dbReference type="EMBL" id="FRBT01000004">
    <property type="protein sequence ID" value="SHM18355.1"/>
    <property type="molecule type" value="Genomic_DNA"/>
</dbReference>
<dbReference type="InterPro" id="IPR029044">
    <property type="entry name" value="Nucleotide-diphossugar_trans"/>
</dbReference>
<dbReference type="InterPro" id="IPR001173">
    <property type="entry name" value="Glyco_trans_2-like"/>
</dbReference>
<organism evidence="2 3">
    <name type="scientific">Flavobacterium chilense</name>
    <dbReference type="NCBI Taxonomy" id="946677"/>
    <lineage>
        <taxon>Bacteria</taxon>
        <taxon>Pseudomonadati</taxon>
        <taxon>Bacteroidota</taxon>
        <taxon>Flavobacteriia</taxon>
        <taxon>Flavobacteriales</taxon>
        <taxon>Flavobacteriaceae</taxon>
        <taxon>Flavobacterium</taxon>
    </lineage>
</organism>
<dbReference type="Pfam" id="PF00535">
    <property type="entry name" value="Glycos_transf_2"/>
    <property type="match status" value="1"/>
</dbReference>
<dbReference type="PANTHER" id="PTHR43685">
    <property type="entry name" value="GLYCOSYLTRANSFERASE"/>
    <property type="match status" value="1"/>
</dbReference>
<evidence type="ECO:0000259" key="1">
    <source>
        <dbReference type="Pfam" id="PF00535"/>
    </source>
</evidence>
<dbReference type="GO" id="GO:0016740">
    <property type="term" value="F:transferase activity"/>
    <property type="evidence" value="ECO:0007669"/>
    <property type="project" value="UniProtKB-KW"/>
</dbReference>
<dbReference type="InterPro" id="IPR050834">
    <property type="entry name" value="Glycosyltransf_2"/>
</dbReference>
<evidence type="ECO:0000313" key="2">
    <source>
        <dbReference type="EMBL" id="SHM18355.1"/>
    </source>
</evidence>
<evidence type="ECO:0000313" key="3">
    <source>
        <dbReference type="Proteomes" id="UP000184028"/>
    </source>
</evidence>
<dbReference type="PANTHER" id="PTHR43685:SF3">
    <property type="entry name" value="SLR2126 PROTEIN"/>
    <property type="match status" value="1"/>
</dbReference>
<dbReference type="Proteomes" id="UP000184028">
    <property type="component" value="Unassembled WGS sequence"/>
</dbReference>
<sequence>MHIQKKFSILITTKNRKDDLSFTLHKIQHLLDREDVSCIICDDGSTDGTHLFIEKNYPEIRLIRNKKSEGLIYSRNRMMDLVTTDFAISIDDDLHFVTNNPLEIIEKAFDENPNVALFSFRIYWNLEEPKITSCNDVLHQMKSFAGGANVWRMSAWRDVPDYPSWFVFYGEEDFASFQLFKKQWKIYYLPNVLVNHRVDLKSRKNNTDYSLRLQRSLRSGWYLYFLFYPFKTIPKKITYSVWMQLKLRVFKGDFKALKALFLATIDLIFAFPKIIRNSNRLSAKEYKIYQELEDTKLYWKP</sequence>
<accession>A0A1M7GQ83</accession>
<dbReference type="SUPFAM" id="SSF53448">
    <property type="entry name" value="Nucleotide-diphospho-sugar transferases"/>
    <property type="match status" value="1"/>
</dbReference>
<reference evidence="3" key="1">
    <citation type="submission" date="2016-11" db="EMBL/GenBank/DDBJ databases">
        <authorList>
            <person name="Varghese N."/>
            <person name="Submissions S."/>
        </authorList>
    </citation>
    <scope>NUCLEOTIDE SEQUENCE [LARGE SCALE GENOMIC DNA]</scope>
    <source>
        <strain evidence="3">DSM 24724</strain>
    </source>
</reference>
<dbReference type="Gene3D" id="3.90.550.10">
    <property type="entry name" value="Spore Coat Polysaccharide Biosynthesis Protein SpsA, Chain A"/>
    <property type="match status" value="1"/>
</dbReference>
<proteinExistence type="predicted"/>
<protein>
    <submittedName>
        <fullName evidence="2">Glycosyltransferase, GT2 family</fullName>
    </submittedName>
</protein>
<dbReference type="STRING" id="946677.SAMN05444484_104299"/>
<feature type="domain" description="Glycosyltransferase 2-like" evidence="1">
    <location>
        <begin position="8"/>
        <end position="122"/>
    </location>
</feature>
<dbReference type="RefSeq" id="WP_068843845.1">
    <property type="nucleotide sequence ID" value="NZ_FRBT01000004.1"/>
</dbReference>
<gene>
    <name evidence="2" type="ORF">SAMN05444484_104299</name>
</gene>
<keyword evidence="3" id="KW-1185">Reference proteome</keyword>
<dbReference type="OrthoDB" id="1143197at2"/>
<dbReference type="AlphaFoldDB" id="A0A1M7GQ83"/>
<keyword evidence="2" id="KW-0808">Transferase</keyword>
<name>A0A1M7GQ83_9FLAO</name>